<feature type="compositionally biased region" description="Acidic residues" evidence="1">
    <location>
        <begin position="999"/>
        <end position="1020"/>
    </location>
</feature>
<feature type="compositionally biased region" description="Acidic residues" evidence="1">
    <location>
        <begin position="1040"/>
        <end position="1057"/>
    </location>
</feature>
<evidence type="ECO:0000313" key="2">
    <source>
        <dbReference type="EMBL" id="MBE9118311.1"/>
    </source>
</evidence>
<feature type="region of interest" description="Disordered" evidence="1">
    <location>
        <begin position="737"/>
        <end position="815"/>
    </location>
</feature>
<accession>A0A8J7DZ84</accession>
<feature type="compositionally biased region" description="Acidic residues" evidence="1">
    <location>
        <begin position="246"/>
        <end position="262"/>
    </location>
</feature>
<feature type="compositionally biased region" description="Acidic residues" evidence="1">
    <location>
        <begin position="164"/>
        <end position="175"/>
    </location>
</feature>
<reference evidence="2" key="1">
    <citation type="submission" date="2020-10" db="EMBL/GenBank/DDBJ databases">
        <authorList>
            <person name="Castelo-Branco R."/>
            <person name="Eusebio N."/>
            <person name="Adriana R."/>
            <person name="Vieira A."/>
            <person name="Brugerolle De Fraissinette N."/>
            <person name="Rezende De Castro R."/>
            <person name="Schneider M.P."/>
            <person name="Vasconcelos V."/>
            <person name="Leao P.N."/>
        </authorList>
    </citation>
    <scope>NUCLEOTIDE SEQUENCE</scope>
    <source>
        <strain evidence="2">LEGE 07157</strain>
    </source>
</reference>
<feature type="region of interest" description="Disordered" evidence="1">
    <location>
        <begin position="457"/>
        <end position="658"/>
    </location>
</feature>
<feature type="region of interest" description="Disordered" evidence="1">
    <location>
        <begin position="891"/>
        <end position="1094"/>
    </location>
</feature>
<dbReference type="RefSeq" id="WP_194031399.1">
    <property type="nucleotide sequence ID" value="NZ_JADEWZ010000043.1"/>
</dbReference>
<evidence type="ECO:0000256" key="1">
    <source>
        <dbReference type="SAM" id="MobiDB-lite"/>
    </source>
</evidence>
<feature type="compositionally biased region" description="Acidic residues" evidence="1">
    <location>
        <begin position="547"/>
        <end position="561"/>
    </location>
</feature>
<feature type="compositionally biased region" description="Acidic residues" evidence="1">
    <location>
        <begin position="795"/>
        <end position="804"/>
    </location>
</feature>
<organism evidence="2 3">
    <name type="scientific">Lusitaniella coriacea LEGE 07157</name>
    <dbReference type="NCBI Taxonomy" id="945747"/>
    <lineage>
        <taxon>Bacteria</taxon>
        <taxon>Bacillati</taxon>
        <taxon>Cyanobacteriota</taxon>
        <taxon>Cyanophyceae</taxon>
        <taxon>Spirulinales</taxon>
        <taxon>Lusitaniellaceae</taxon>
        <taxon>Lusitaniella</taxon>
    </lineage>
</organism>
<feature type="region of interest" description="Disordered" evidence="1">
    <location>
        <begin position="152"/>
        <end position="184"/>
    </location>
</feature>
<comment type="caution">
    <text evidence="2">The sequence shown here is derived from an EMBL/GenBank/DDBJ whole genome shotgun (WGS) entry which is preliminary data.</text>
</comment>
<sequence>MASSDDFKEAIKAGKLNEALMLAMSQAIELKITTWVAPSSNTPKASNRNAAKPGERLHTRVNLMQSAIENEVGERFVNNNSYQKLQQFHQQQVAESSKIIYNNIQSLQKLFEVLSAMQQKSLEPSADDPLALPKVASELFLLPEPEEPQIQVEPSIPETPQTQEEIELEDIPESEPETRGDLEEVTFITPAPTEEQDEMLLTEQQIAPPTPEMPVYDLEIEDWEDTTETSTGIPSGDIGDPILSLEDLEPDEEDEDEEEGEWIDLGSITEAGFIAPGEMVDSDSLTSEIQEGDELLSQGIPETDETETLSPEQSLELEELADSSNGEDWDNFIIDEIPSETSVPDLNAPGLEESEEWEEFTSPLEADTHQEPLDLAEIESASNEEDWGDFMVDEIPSETSVPDLNAPELEASKEWEEFAPSTDAETQLESSELEALTDSSDEDWDDFMVDEIPLETSVPDLDAPELEASEEVAPSTATETQLGSSELEALTDSSDEDWDDFMVDEIPLETSVPDLDAPEPEASEEVAPSTATETQLGSSELEALTDSGDEDWDDFMVDEIPSETSVPDLDAPELEASEEVAPSTAAETQLESSELEALTDSGDEDWDDFMVDEIPSETSVPDLDAPELEASEEVAPSTDAETQLESSELEALTESGDEDWDDFMVDEIPSETSVPDLAVPESEILTESGDEDWDDFMVDEIPSETSVPDLDAPELEANEEVAPSIPDLTAPESEIIADSGDEEDWGDFMTENVPSEPSVPDLATPESAEWGDFSPSTETEIQPEGSELESLTDSNNEEDWDDFISETPAPDLTAPESEILADSGDEEDWGDFMVDEAPSTPSVPDLAAPESEILADSGDEEDWDDFIVEEVSGESSAPESEILADSGDEEDWGDFMVDEAPSTPSVPDLAAPESEILADSDDEEDWSDEWIEEEITVEPVIAESSSQNNDWEDFESLDPFATPSVGLESSSLGEELEEDWDNFAANELEPYPNAPELTPEPELETFEDELFGGSEFEEESGFNAPPSETETQSQGSPEIVSEETEQQDQDGWDDSAIDELFSGSSSTDEDLFEGLTVAKVHRSPEQSNEQPKSE</sequence>
<name>A0A8J7DZ84_9CYAN</name>
<feature type="compositionally biased region" description="Low complexity" evidence="1">
    <location>
        <begin position="640"/>
        <end position="654"/>
    </location>
</feature>
<gene>
    <name evidence="2" type="ORF">IQ249_20675</name>
</gene>
<feature type="region of interest" description="Disordered" evidence="1">
    <location>
        <begin position="218"/>
        <end position="313"/>
    </location>
</feature>
<keyword evidence="3" id="KW-1185">Reference proteome</keyword>
<feature type="compositionally biased region" description="Polar residues" evidence="1">
    <location>
        <begin position="475"/>
        <end position="484"/>
    </location>
</feature>
<protein>
    <submittedName>
        <fullName evidence="2">Uncharacterized protein</fullName>
    </submittedName>
</protein>
<feature type="compositionally biased region" description="Acidic residues" evidence="1">
    <location>
        <begin position="218"/>
        <end position="227"/>
    </location>
</feature>
<feature type="compositionally biased region" description="Polar residues" evidence="1">
    <location>
        <begin position="1085"/>
        <end position="1094"/>
    </location>
</feature>
<dbReference type="Proteomes" id="UP000654482">
    <property type="component" value="Unassembled WGS sequence"/>
</dbReference>
<dbReference type="AlphaFoldDB" id="A0A8J7DZ84"/>
<proteinExistence type="predicted"/>
<feature type="region of interest" description="Disordered" evidence="1">
    <location>
        <begin position="337"/>
        <end position="370"/>
    </location>
</feature>
<feature type="compositionally biased region" description="Acidic residues" evidence="1">
    <location>
        <begin position="601"/>
        <end position="615"/>
    </location>
</feature>
<dbReference type="EMBL" id="JADEWZ010000043">
    <property type="protein sequence ID" value="MBE9118311.1"/>
    <property type="molecule type" value="Genomic_DNA"/>
</dbReference>
<evidence type="ECO:0000313" key="3">
    <source>
        <dbReference type="Proteomes" id="UP000654482"/>
    </source>
</evidence>
<feature type="region of interest" description="Disordered" evidence="1">
    <location>
        <begin position="828"/>
        <end position="847"/>
    </location>
</feature>
<feature type="compositionally biased region" description="Polar residues" evidence="1">
    <location>
        <begin position="1026"/>
        <end position="1036"/>
    </location>
</feature>
<feature type="region of interest" description="Disordered" evidence="1">
    <location>
        <begin position="416"/>
        <end position="442"/>
    </location>
</feature>
<feature type="compositionally biased region" description="Acidic residues" evidence="1">
    <location>
        <begin position="493"/>
        <end position="507"/>
    </location>
</feature>
<feature type="compositionally biased region" description="Low complexity" evidence="1">
    <location>
        <begin position="525"/>
        <end position="534"/>
    </location>
</feature>
<feature type="compositionally biased region" description="Acidic residues" evidence="1">
    <location>
        <begin position="916"/>
        <end position="936"/>
    </location>
</feature>